<comment type="catalytic activity">
    <reaction evidence="5">
        <text>N(7)-methyl-GTP + H2O = N(7)-methyl-GMP + diphosphate + H(+)</text>
        <dbReference type="Rhea" id="RHEA:58744"/>
        <dbReference type="ChEBI" id="CHEBI:15377"/>
        <dbReference type="ChEBI" id="CHEBI:15378"/>
        <dbReference type="ChEBI" id="CHEBI:33019"/>
        <dbReference type="ChEBI" id="CHEBI:58285"/>
        <dbReference type="ChEBI" id="CHEBI:87133"/>
    </reaction>
</comment>
<comment type="similarity">
    <text evidence="5">Belongs to the Maf family. YceF subfamily.</text>
</comment>
<dbReference type="PANTHER" id="PTHR43213">
    <property type="entry name" value="BIFUNCTIONAL DTTP/UTP PYROPHOSPHATASE/METHYLTRANSFERASE PROTEIN-RELATED"/>
    <property type="match status" value="1"/>
</dbReference>
<dbReference type="GO" id="GO:0047429">
    <property type="term" value="F:nucleoside triphosphate diphosphatase activity"/>
    <property type="evidence" value="ECO:0007669"/>
    <property type="project" value="InterPro"/>
</dbReference>
<dbReference type="Proteomes" id="UP000002564">
    <property type="component" value="Chromosome"/>
</dbReference>
<sequence>MAGFYRPFGRVFNGKEDGMGLELPLVLGTSSVFRREQMERLGIAFQAASPDFDETPMLGESAPQTALRLAEGKARSLTGRFPGALIVGADQVAWCDGRQWGKPMNLANAQKMLMHLSGREIEFYSAVVLLNTVTGRMHRHIDKTVVVMRQLDELHILRYLEREPDAVYCSCAAKSEGLGALLIERIESTDPNALIGLPVFRLVDFLKNEGVDVL</sequence>
<keyword evidence="3 5" id="KW-0378">Hydrolase</keyword>
<feature type="site" description="Important for substrate specificity" evidence="5">
    <location>
        <position position="176"/>
    </location>
</feature>
<evidence type="ECO:0000313" key="6">
    <source>
        <dbReference type="EMBL" id="ACF31255.1"/>
    </source>
</evidence>
<dbReference type="InterPro" id="IPR029001">
    <property type="entry name" value="ITPase-like_fam"/>
</dbReference>
<keyword evidence="2 5" id="KW-0963">Cytoplasm</keyword>
<organism evidence="6 7">
    <name type="scientific">Neisseria gonorrhoeae (strain NCCP11945)</name>
    <dbReference type="NCBI Taxonomy" id="521006"/>
    <lineage>
        <taxon>Bacteria</taxon>
        <taxon>Pseudomonadati</taxon>
        <taxon>Pseudomonadota</taxon>
        <taxon>Betaproteobacteria</taxon>
        <taxon>Neisseriales</taxon>
        <taxon>Neisseriaceae</taxon>
        <taxon>Neisseria</taxon>
    </lineage>
</organism>
<reference evidence="6 7" key="1">
    <citation type="journal article" date="2008" name="J. Bacteriol.">
        <title>Complete genome sequence of Neisseria gonorrhoeae NCCP11945.</title>
        <authorList>
            <person name="Chung G.T."/>
            <person name="Yoo J.S."/>
            <person name="Oh H.B."/>
            <person name="Lee Y.S."/>
            <person name="Cha S.H."/>
            <person name="Kim S.J."/>
            <person name="Yoo C.K."/>
        </authorList>
    </citation>
    <scope>NUCLEOTIDE SEQUENCE [LARGE SCALE GENOMIC DNA]</scope>
    <source>
        <strain evidence="6 7">NCCP11945</strain>
    </source>
</reference>
<keyword evidence="4 5" id="KW-0546">Nucleotide metabolism</keyword>
<protein>
    <recommendedName>
        <fullName evidence="5">7-methyl-GTP pyrophosphatase</fullName>
        <shortName evidence="5">m(7)GTP pyrophosphatase</shortName>
        <ecNumber evidence="5">3.6.1.-</ecNumber>
    </recommendedName>
</protein>
<evidence type="ECO:0000256" key="3">
    <source>
        <dbReference type="ARBA" id="ARBA00022801"/>
    </source>
</evidence>
<dbReference type="GO" id="GO:0005737">
    <property type="term" value="C:cytoplasm"/>
    <property type="evidence" value="ECO:0007669"/>
    <property type="project" value="UniProtKB-SubCell"/>
</dbReference>
<comment type="subcellular location">
    <subcellularLocation>
        <location evidence="5">Cytoplasm</location>
    </subcellularLocation>
</comment>
<comment type="function">
    <text evidence="5">Nucleoside triphosphate pyrophosphatase that hydrolyzes 7-methyl-GTP (m(7)GTP). May have a dual role in cell division arrest and in preventing the incorporation of modified nucleotides into cellular nucleic acids.</text>
</comment>
<dbReference type="KEGG" id="ngk:NGK_2656"/>
<evidence type="ECO:0000256" key="4">
    <source>
        <dbReference type="ARBA" id="ARBA00023080"/>
    </source>
</evidence>
<dbReference type="EMBL" id="CP001050">
    <property type="protein sequence ID" value="ACF31255.1"/>
    <property type="molecule type" value="Genomic_DNA"/>
</dbReference>
<feature type="site" description="Important for substrate specificity" evidence="5">
    <location>
        <position position="33"/>
    </location>
</feature>
<gene>
    <name evidence="6" type="ordered locus">NGK_2656</name>
</gene>
<feature type="site" description="Important for substrate specificity" evidence="5">
    <location>
        <position position="91"/>
    </location>
</feature>
<dbReference type="HOGENOM" id="CLU_040416_1_0_4"/>
<accession>B4RJJ0</accession>
<feature type="active site" description="Proton acceptor" evidence="5">
    <location>
        <position position="90"/>
    </location>
</feature>
<evidence type="ECO:0000256" key="1">
    <source>
        <dbReference type="ARBA" id="ARBA00001968"/>
    </source>
</evidence>
<dbReference type="Pfam" id="PF02545">
    <property type="entry name" value="Maf"/>
    <property type="match status" value="1"/>
</dbReference>
<evidence type="ECO:0000256" key="2">
    <source>
        <dbReference type="ARBA" id="ARBA00022490"/>
    </source>
</evidence>
<dbReference type="NCBIfam" id="TIGR00172">
    <property type="entry name" value="maf"/>
    <property type="match status" value="1"/>
</dbReference>
<dbReference type="PIRSF" id="PIRSF006305">
    <property type="entry name" value="Maf"/>
    <property type="match status" value="1"/>
</dbReference>
<dbReference type="Gene3D" id="3.90.950.10">
    <property type="match status" value="1"/>
</dbReference>
<comment type="cofactor">
    <cofactor evidence="1 5">
        <name>a divalent metal cation</name>
        <dbReference type="ChEBI" id="CHEBI:60240"/>
    </cofactor>
</comment>
<evidence type="ECO:0000313" key="7">
    <source>
        <dbReference type="Proteomes" id="UP000002564"/>
    </source>
</evidence>
<dbReference type="SUPFAM" id="SSF52972">
    <property type="entry name" value="ITPase-like"/>
    <property type="match status" value="1"/>
</dbReference>
<evidence type="ECO:0000256" key="5">
    <source>
        <dbReference type="HAMAP-Rule" id="MF_00528"/>
    </source>
</evidence>
<dbReference type="InterPro" id="IPR003697">
    <property type="entry name" value="Maf-like"/>
</dbReference>
<comment type="caution">
    <text evidence="5">Lacks conserved residue(s) required for the propagation of feature annotation.</text>
</comment>
<proteinExistence type="inferred from homology"/>
<dbReference type="CDD" id="cd00555">
    <property type="entry name" value="Maf"/>
    <property type="match status" value="1"/>
</dbReference>
<dbReference type="AlphaFoldDB" id="B4RJJ0"/>
<name>B4RJJ0_NEIG2</name>
<dbReference type="GO" id="GO:0009117">
    <property type="term" value="P:nucleotide metabolic process"/>
    <property type="evidence" value="ECO:0007669"/>
    <property type="project" value="UniProtKB-KW"/>
</dbReference>
<dbReference type="FunFam" id="3.90.950.10:FF:000015">
    <property type="entry name" value="7-methyl-GTP pyrophosphatase"/>
    <property type="match status" value="1"/>
</dbReference>
<dbReference type="EC" id="3.6.1.-" evidence="5"/>
<dbReference type="PANTHER" id="PTHR43213:SF5">
    <property type="entry name" value="BIFUNCTIONAL DTTP_UTP PYROPHOSPHATASE_METHYLTRANSFERASE PROTEIN-RELATED"/>
    <property type="match status" value="1"/>
</dbReference>
<dbReference type="HAMAP" id="MF_00528">
    <property type="entry name" value="Maf"/>
    <property type="match status" value="1"/>
</dbReference>